<accession>A0A0G9MVB5</accession>
<dbReference type="Proteomes" id="UP000053464">
    <property type="component" value="Unassembled WGS sequence"/>
</dbReference>
<dbReference type="AlphaFoldDB" id="A0A0G9MVB5"/>
<keyword evidence="2" id="KW-1185">Reference proteome</keyword>
<proteinExistence type="predicted"/>
<evidence type="ECO:0000313" key="2">
    <source>
        <dbReference type="Proteomes" id="UP000053464"/>
    </source>
</evidence>
<sequence length="197" mass="20746">MLAIALAALPMPTAAQEAPPLPAALHDAVTICEQTLEGEARLPPHAALYTSISAEQAELLDMHSTTEAPDLIQRFADTTPAGRQPGPVFIHVASREGGVWSVHSVASEACDTAVNGLADPQAASAALVETLQANGWQLHDARGVGDDAMPLYRYLLVRDLDGVPDTRVRVLAVQGLNVGADPEGIQFELLMTQGTAR</sequence>
<reference evidence="1 2" key="1">
    <citation type="submission" date="2015-04" db="EMBL/GenBank/DDBJ databases">
        <title>The draft genome sequence of Erythrobacter luteus KA37.</title>
        <authorList>
            <person name="Zhuang L."/>
            <person name="Liu Y."/>
            <person name="Shao Z."/>
        </authorList>
    </citation>
    <scope>NUCLEOTIDE SEQUENCE [LARGE SCALE GENOMIC DNA]</scope>
    <source>
        <strain evidence="1 2">KA37</strain>
    </source>
</reference>
<name>A0A0G9MVB5_9SPHN</name>
<dbReference type="PATRIC" id="fig|1581420.6.peg.2063"/>
<evidence type="ECO:0000313" key="1">
    <source>
        <dbReference type="EMBL" id="KLE34544.1"/>
    </source>
</evidence>
<dbReference type="EMBL" id="LBHB01000002">
    <property type="protein sequence ID" value="KLE34544.1"/>
    <property type="molecule type" value="Genomic_DNA"/>
</dbReference>
<protein>
    <submittedName>
        <fullName evidence="1">Uncharacterized protein</fullName>
    </submittedName>
</protein>
<dbReference type="RefSeq" id="WP_047004191.1">
    <property type="nucleotide sequence ID" value="NZ_LBHB01000002.1"/>
</dbReference>
<organism evidence="1 2">
    <name type="scientific">Aurantiacibacter luteus</name>
    <dbReference type="NCBI Taxonomy" id="1581420"/>
    <lineage>
        <taxon>Bacteria</taxon>
        <taxon>Pseudomonadati</taxon>
        <taxon>Pseudomonadota</taxon>
        <taxon>Alphaproteobacteria</taxon>
        <taxon>Sphingomonadales</taxon>
        <taxon>Erythrobacteraceae</taxon>
        <taxon>Aurantiacibacter</taxon>
    </lineage>
</organism>
<gene>
    <name evidence="1" type="ORF">AAW00_10060</name>
</gene>
<comment type="caution">
    <text evidence="1">The sequence shown here is derived from an EMBL/GenBank/DDBJ whole genome shotgun (WGS) entry which is preliminary data.</text>
</comment>